<dbReference type="EMBL" id="CP003563">
    <property type="protein sequence ID" value="AFL52932.1"/>
    <property type="molecule type" value="Genomic_DNA"/>
</dbReference>
<dbReference type="Proteomes" id="UP000006180">
    <property type="component" value="Chromosome"/>
</dbReference>
<evidence type="ECO:0000313" key="3">
    <source>
        <dbReference type="Proteomes" id="UP000006180"/>
    </source>
</evidence>
<dbReference type="KEGG" id="sfd:USDA257_c43940"/>
<reference evidence="2 3" key="1">
    <citation type="journal article" date="2012" name="J. Bacteriol.">
        <title>Complete genome sequence of the broad-host-range strain Sinorhizobium fredii USDA257.</title>
        <authorList>
            <person name="Schuldes J."/>
            <person name="Rodriguez Orbegoso M."/>
            <person name="Schmeisser C."/>
            <person name="Krishnan H.B."/>
            <person name="Daniel R."/>
            <person name="Streit W.R."/>
        </authorList>
    </citation>
    <scope>NUCLEOTIDE SEQUENCE [LARGE SCALE GENOMIC DNA]</scope>
    <source>
        <strain evidence="2 3">USDA 257</strain>
    </source>
</reference>
<evidence type="ECO:0000256" key="1">
    <source>
        <dbReference type="SAM" id="MobiDB-lite"/>
    </source>
</evidence>
<dbReference type="STRING" id="1185652.USDA257_c43940"/>
<name>I3XAM6_SINF2</name>
<dbReference type="PATRIC" id="fig|1185652.3.peg.4560"/>
<dbReference type="HOGENOM" id="CLU_3205327_0_0_5"/>
<gene>
    <name evidence="2" type="ORF">USDA257_c43940</name>
</gene>
<accession>I3XAM6</accession>
<sequence length="45" mass="5026">MMAKGGLRRIPPFAVEDERNEGADLRDNLSATPRSDNARAIEDRI</sequence>
<feature type="region of interest" description="Disordered" evidence="1">
    <location>
        <begin position="1"/>
        <end position="45"/>
    </location>
</feature>
<proteinExistence type="predicted"/>
<protein>
    <submittedName>
        <fullName evidence="2">Uncharacterized protein</fullName>
    </submittedName>
</protein>
<organism evidence="2 3">
    <name type="scientific">Sinorhizobium fredii (strain USDA 257)</name>
    <dbReference type="NCBI Taxonomy" id="1185652"/>
    <lineage>
        <taxon>Bacteria</taxon>
        <taxon>Pseudomonadati</taxon>
        <taxon>Pseudomonadota</taxon>
        <taxon>Alphaproteobacteria</taxon>
        <taxon>Hyphomicrobiales</taxon>
        <taxon>Rhizobiaceae</taxon>
        <taxon>Sinorhizobium/Ensifer group</taxon>
        <taxon>Sinorhizobium</taxon>
    </lineage>
</organism>
<dbReference type="AlphaFoldDB" id="I3XAM6"/>
<feature type="compositionally biased region" description="Basic and acidic residues" evidence="1">
    <location>
        <begin position="36"/>
        <end position="45"/>
    </location>
</feature>
<evidence type="ECO:0000313" key="2">
    <source>
        <dbReference type="EMBL" id="AFL52932.1"/>
    </source>
</evidence>
<feature type="compositionally biased region" description="Basic and acidic residues" evidence="1">
    <location>
        <begin position="16"/>
        <end position="27"/>
    </location>
</feature>